<feature type="transmembrane region" description="Helical" evidence="4">
    <location>
        <begin position="72"/>
        <end position="90"/>
    </location>
</feature>
<protein>
    <submittedName>
        <fullName evidence="5">ABC transporter</fullName>
    </submittedName>
</protein>
<evidence type="ECO:0000256" key="2">
    <source>
        <dbReference type="ARBA" id="ARBA00007783"/>
    </source>
</evidence>
<organism evidence="5 6">
    <name type="scientific">Paracoccus denitrificans</name>
    <dbReference type="NCBI Taxonomy" id="266"/>
    <lineage>
        <taxon>Bacteria</taxon>
        <taxon>Pseudomonadati</taxon>
        <taxon>Pseudomonadota</taxon>
        <taxon>Alphaproteobacteria</taxon>
        <taxon>Rhodobacterales</taxon>
        <taxon>Paracoccaceae</taxon>
        <taxon>Paracoccus</taxon>
    </lineage>
</organism>
<sequence length="273" mass="30676">MFQQRHTSNMFVTALTTMALIYHMTVYKLRKGDRNAIVGLLMTIVRAMLMIAFFMVFFYVLQVRSSPIKGNFIVYIMTGIFMFMTHNKGIQAVLTAEGPVSPLMKHTPMNTAITISASALAALYQQLLACVVLLVFTNTFIEPLGIDRIYPCLGLFLLAWFSGCAIGLVFRAAQPWWPKGVGMISQIYMRLNMVTSGKMFVANTLPSAMLMMFSWNPLFHIIDQTRGFAFVNYTPHNSSLMYPVYFSIAVAMIGLMGEFVTRNSVSLSWSAGR</sequence>
<keyword evidence="3" id="KW-0813">Transport</keyword>
<feature type="transmembrane region" description="Helical" evidence="4">
    <location>
        <begin position="111"/>
        <end position="136"/>
    </location>
</feature>
<comment type="similarity">
    <text evidence="2">Belongs to the ABC-2 integral membrane protein family.</text>
</comment>
<feature type="transmembrane region" description="Helical" evidence="4">
    <location>
        <begin position="36"/>
        <end position="60"/>
    </location>
</feature>
<evidence type="ECO:0000313" key="5">
    <source>
        <dbReference type="EMBL" id="TKW66488.1"/>
    </source>
</evidence>
<dbReference type="PANTHER" id="PTHR30413">
    <property type="entry name" value="INNER MEMBRANE TRANSPORT PERMEASE"/>
    <property type="match status" value="1"/>
</dbReference>
<accession>A0A533IA30</accession>
<feature type="transmembrane region" description="Helical" evidence="4">
    <location>
        <begin position="148"/>
        <end position="170"/>
    </location>
</feature>
<dbReference type="Proteomes" id="UP000315344">
    <property type="component" value="Unassembled WGS sequence"/>
</dbReference>
<proteinExistence type="inferred from homology"/>
<comment type="subcellular location">
    <subcellularLocation>
        <location evidence="1">Cell inner membrane</location>
        <topology evidence="1">Multi-pass membrane protein</topology>
    </subcellularLocation>
</comment>
<gene>
    <name evidence="5" type="ORF">DI616_11085</name>
</gene>
<feature type="transmembrane region" description="Helical" evidence="4">
    <location>
        <begin position="200"/>
        <end position="222"/>
    </location>
</feature>
<evidence type="ECO:0000256" key="4">
    <source>
        <dbReference type="SAM" id="Phobius"/>
    </source>
</evidence>
<reference evidence="5 6" key="1">
    <citation type="journal article" date="2017" name="Nat. Commun.">
        <title>In situ click chemistry generation of cyclooxygenase-2 inhibitors.</title>
        <authorList>
            <person name="Bhardwaj A."/>
            <person name="Kaur J."/>
            <person name="Wuest M."/>
            <person name="Wuest F."/>
        </authorList>
    </citation>
    <scope>NUCLEOTIDE SEQUENCE [LARGE SCALE GENOMIC DNA]</scope>
    <source>
        <strain evidence="5">S2_012_000_R3_94</strain>
    </source>
</reference>
<dbReference type="PANTHER" id="PTHR30413:SF8">
    <property type="entry name" value="TRANSPORT PERMEASE PROTEIN"/>
    <property type="match status" value="1"/>
</dbReference>
<evidence type="ECO:0000256" key="1">
    <source>
        <dbReference type="ARBA" id="ARBA00004429"/>
    </source>
</evidence>
<dbReference type="GO" id="GO:0015920">
    <property type="term" value="P:lipopolysaccharide transport"/>
    <property type="evidence" value="ECO:0007669"/>
    <property type="project" value="TreeGrafter"/>
</dbReference>
<evidence type="ECO:0000256" key="3">
    <source>
        <dbReference type="ARBA" id="ARBA00022448"/>
    </source>
</evidence>
<feature type="transmembrane region" description="Helical" evidence="4">
    <location>
        <begin position="6"/>
        <end position="24"/>
    </location>
</feature>
<dbReference type="GO" id="GO:0005886">
    <property type="term" value="C:plasma membrane"/>
    <property type="evidence" value="ECO:0007669"/>
    <property type="project" value="UniProtKB-SubCell"/>
</dbReference>
<keyword evidence="4" id="KW-0472">Membrane</keyword>
<evidence type="ECO:0000313" key="6">
    <source>
        <dbReference type="Proteomes" id="UP000315344"/>
    </source>
</evidence>
<keyword evidence="4" id="KW-0812">Transmembrane</keyword>
<feature type="transmembrane region" description="Helical" evidence="4">
    <location>
        <begin position="242"/>
        <end position="260"/>
    </location>
</feature>
<keyword evidence="4" id="KW-1133">Transmembrane helix</keyword>
<dbReference type="EMBL" id="VAFL01000007">
    <property type="protein sequence ID" value="TKW66488.1"/>
    <property type="molecule type" value="Genomic_DNA"/>
</dbReference>
<name>A0A533IA30_PARDE</name>
<dbReference type="AlphaFoldDB" id="A0A533IA30"/>
<comment type="caution">
    <text evidence="5">The sequence shown here is derived from an EMBL/GenBank/DDBJ whole genome shotgun (WGS) entry which is preliminary data.</text>
</comment>